<evidence type="ECO:0000256" key="5">
    <source>
        <dbReference type="PROSITE-ProRule" id="PRU00325"/>
    </source>
</evidence>
<name>A0AAE1JQD6_9FABA</name>
<dbReference type="EMBL" id="JAWXYG010000005">
    <property type="protein sequence ID" value="KAK4272522.1"/>
    <property type="molecule type" value="Genomic_DNA"/>
</dbReference>
<dbReference type="Pfam" id="PF04434">
    <property type="entry name" value="SWIM"/>
    <property type="match status" value="1"/>
</dbReference>
<dbReference type="Proteomes" id="UP001293593">
    <property type="component" value="Unassembled WGS sequence"/>
</dbReference>
<comment type="similarity">
    <text evidence="1 6">Belongs to the FHY3/FAR1 family.</text>
</comment>
<keyword evidence="6" id="KW-0539">Nucleus</keyword>
<dbReference type="PANTHER" id="PTHR31669">
    <property type="entry name" value="PROTEIN FAR1-RELATED SEQUENCE 10-RELATED"/>
    <property type="match status" value="1"/>
</dbReference>
<reference evidence="8" key="1">
    <citation type="submission" date="2023-10" db="EMBL/GenBank/DDBJ databases">
        <title>Chromosome-level genome of the transformable northern wattle, Acacia crassicarpa.</title>
        <authorList>
            <person name="Massaro I."/>
            <person name="Sinha N.R."/>
            <person name="Poethig S."/>
            <person name="Leichty A.R."/>
        </authorList>
    </citation>
    <scope>NUCLEOTIDE SEQUENCE</scope>
    <source>
        <strain evidence="8">Acra3RX</strain>
        <tissue evidence="8">Leaf</tissue>
    </source>
</reference>
<dbReference type="PROSITE" id="PS50966">
    <property type="entry name" value="ZF_SWIM"/>
    <property type="match status" value="1"/>
</dbReference>
<comment type="subcellular location">
    <subcellularLocation>
        <location evidence="6">Nucleus</location>
    </subcellularLocation>
</comment>
<keyword evidence="4 6" id="KW-0862">Zinc</keyword>
<protein>
    <recommendedName>
        <fullName evidence="6">Protein FAR1-RELATED SEQUENCE</fullName>
    </recommendedName>
</protein>
<dbReference type="Pfam" id="PF10551">
    <property type="entry name" value="MULE"/>
    <property type="match status" value="1"/>
</dbReference>
<dbReference type="GO" id="GO:0005634">
    <property type="term" value="C:nucleus"/>
    <property type="evidence" value="ECO:0007669"/>
    <property type="project" value="UniProtKB-SubCell"/>
</dbReference>
<feature type="domain" description="SWIM-type" evidence="7">
    <location>
        <begin position="548"/>
        <end position="584"/>
    </location>
</feature>
<dbReference type="PANTHER" id="PTHR31669:SF283">
    <property type="entry name" value="PROTEIN FAR1-RELATED SEQUENCE"/>
    <property type="match status" value="1"/>
</dbReference>
<keyword evidence="2 6" id="KW-0479">Metal-binding</keyword>
<evidence type="ECO:0000256" key="2">
    <source>
        <dbReference type="ARBA" id="ARBA00022723"/>
    </source>
</evidence>
<dbReference type="InterPro" id="IPR031052">
    <property type="entry name" value="FHY3/FAR1"/>
</dbReference>
<comment type="function">
    <text evidence="6">Putative transcription activator involved in regulating light control of development.</text>
</comment>
<evidence type="ECO:0000256" key="1">
    <source>
        <dbReference type="ARBA" id="ARBA00005889"/>
    </source>
</evidence>
<evidence type="ECO:0000259" key="7">
    <source>
        <dbReference type="PROSITE" id="PS50966"/>
    </source>
</evidence>
<proteinExistence type="inferred from homology"/>
<dbReference type="GO" id="GO:0008270">
    <property type="term" value="F:zinc ion binding"/>
    <property type="evidence" value="ECO:0007669"/>
    <property type="project" value="UniProtKB-UniRule"/>
</dbReference>
<evidence type="ECO:0000256" key="6">
    <source>
        <dbReference type="RuleBase" id="RU367018"/>
    </source>
</evidence>
<gene>
    <name evidence="8" type="ORF">QN277_021067</name>
</gene>
<keyword evidence="9" id="KW-1185">Reference proteome</keyword>
<evidence type="ECO:0000256" key="4">
    <source>
        <dbReference type="ARBA" id="ARBA00022833"/>
    </source>
</evidence>
<dbReference type="Pfam" id="PF03101">
    <property type="entry name" value="FAR1"/>
    <property type="match status" value="1"/>
</dbReference>
<organism evidence="8 9">
    <name type="scientific">Acacia crassicarpa</name>
    <name type="common">northern wattle</name>
    <dbReference type="NCBI Taxonomy" id="499986"/>
    <lineage>
        <taxon>Eukaryota</taxon>
        <taxon>Viridiplantae</taxon>
        <taxon>Streptophyta</taxon>
        <taxon>Embryophyta</taxon>
        <taxon>Tracheophyta</taxon>
        <taxon>Spermatophyta</taxon>
        <taxon>Magnoliopsida</taxon>
        <taxon>eudicotyledons</taxon>
        <taxon>Gunneridae</taxon>
        <taxon>Pentapetalae</taxon>
        <taxon>rosids</taxon>
        <taxon>fabids</taxon>
        <taxon>Fabales</taxon>
        <taxon>Fabaceae</taxon>
        <taxon>Caesalpinioideae</taxon>
        <taxon>mimosoid clade</taxon>
        <taxon>Acacieae</taxon>
        <taxon>Acacia</taxon>
    </lineage>
</organism>
<dbReference type="InterPro" id="IPR018289">
    <property type="entry name" value="MULE_transposase_dom"/>
</dbReference>
<evidence type="ECO:0000313" key="8">
    <source>
        <dbReference type="EMBL" id="KAK4272522.1"/>
    </source>
</evidence>
<dbReference type="SMART" id="SM00575">
    <property type="entry name" value="ZnF_PMZ"/>
    <property type="match status" value="1"/>
</dbReference>
<dbReference type="GO" id="GO:0006355">
    <property type="term" value="P:regulation of DNA-templated transcription"/>
    <property type="evidence" value="ECO:0007669"/>
    <property type="project" value="UniProtKB-UniRule"/>
</dbReference>
<dbReference type="AlphaFoldDB" id="A0AAE1JQD6"/>
<accession>A0AAE1JQD6</accession>
<keyword evidence="3 5" id="KW-0863">Zinc-finger</keyword>
<evidence type="ECO:0000313" key="9">
    <source>
        <dbReference type="Proteomes" id="UP001293593"/>
    </source>
</evidence>
<dbReference type="InterPro" id="IPR004330">
    <property type="entry name" value="FAR1_DNA_bnd_dom"/>
</dbReference>
<sequence>MANHTDSLIPLDINANECEVDVKYHPPKERGPEIRNSDEYDAVPTPHNGMIFGSEDEVRSYYSKYANQVGFGVMTRTSRKVADGKIGYFILACSREGFRRNSRRNPIRSVPSRKQKCEARINVSLCKDGFYRIQTVTLNHNHELSPGQIKLNVDIDTRAKRKLDPEDQTEEQMNKSFRSLVVGNGVYDNVMLCPNDCGNYIRSGGRLIGVDGDGNALYKYFMRMQEQDCNFFYVLDLDDYLCVRNVFWADARSRAAYKSFGDVVTLDTTYVSDQYKLPLVSFVGVNHHGQSILFGCGLMSCRDTKSFVWLLQSWLHCMYGVSPKGIITDECKALLNAIKTVFPFARHRWCLWHIMKKFPEKLGQHADYKLLSCRLQTAIYDALAPNEFEMNWKTTMKEFGLEDNEWLNELCLERHRWVPIFVKSEFWAGMSTIQHGEIMHSFFDGYVGCQTTLKQFLDAYDNALQARAEKEFEADFRSFCITLCCATKSPFERQFQTAYTHAKFLEVQREFVGKADCNMVVVHDEGSVCRYNVIEDVMVEGKPKDVSYGVIFDRVNCDVKCACHMFEFKGIICRHSLAVLSQERVKEIPCKYVLDRWRSNLKRRHVYVRTSYTVRQLKPRMERFDLLCKQFDSVAEIAAEFEETSAFVSNTLCDLKEKLEAWASHMRNSPEAAAPISCAINGAS</sequence>
<evidence type="ECO:0000256" key="3">
    <source>
        <dbReference type="ARBA" id="ARBA00022771"/>
    </source>
</evidence>
<comment type="caution">
    <text evidence="8">The sequence shown here is derived from an EMBL/GenBank/DDBJ whole genome shotgun (WGS) entry which is preliminary data.</text>
</comment>
<dbReference type="InterPro" id="IPR007527">
    <property type="entry name" value="Znf_SWIM"/>
</dbReference>
<dbReference type="InterPro" id="IPR006564">
    <property type="entry name" value="Znf_PMZ"/>
</dbReference>